<comment type="similarity">
    <text evidence="3">Belongs to the UDP-glycosyltransferase family.</text>
</comment>
<evidence type="ECO:0000313" key="5">
    <source>
        <dbReference type="EMBL" id="RIB06192.1"/>
    </source>
</evidence>
<keyword evidence="2 3" id="KW-0808">Transferase</keyword>
<dbReference type="PANTHER" id="PTHR48043:SF145">
    <property type="entry name" value="FI06409P-RELATED"/>
    <property type="match status" value="1"/>
</dbReference>
<keyword evidence="4" id="KW-0812">Transmembrane</keyword>
<gene>
    <name evidence="5" type="ORF">C2G38_2148164</name>
</gene>
<evidence type="ECO:0000256" key="2">
    <source>
        <dbReference type="ARBA" id="ARBA00022679"/>
    </source>
</evidence>
<sequence length="583" mass="66844">MIRPKVWYIVIFVILFINTNRFIKINVEGKSNEFFQRELDLDGGDKPKNILAMSKVGGVSHLKPMSEICKILENRGYKVTLAAPGNFTAKSALYRSIPQIITDEAHNTHESTYKKSIIDKFDFKSMDDIRMKFINQYVEDFNKGLQAYKEIKADLFLCDWAGNTVCFDLAWKLNKPVVGIISLTRVIYTLPPFLSDPMMDCHVNMENESFYNRFICAVVQPLRISWHYQKFINHINNKRVEVGVSKHNDYRGRVTNTLFLIDNFFGFQVPYAMPPIHQQIGPILPDTFPNLSSDLNLFLSTHPRTMYISLGTSVYTTPENYAILIQSILELINQNILDGVTWATVLQNETKLPSSFKLSSDNVISTSNILNNLYPHIHIMKFAPQFTILSHENTKVFLSHGGAGSCHESMYTATPMLILPIAYDQPTNAEQMELTGMSLTLSKLDLKIDDIILKVLRLMNERSFKMNAERMQVLAKFNSKRKHRGADLIEIVMNLAKLNDVKNEKNESEIDNEILLRHWITPDSRMGFIRGNYLDVFGTAVIISIALISSLGYAFYKTIKFAFKRWSLRDGNLRDNSSKLKNE</sequence>
<proteinExistence type="inferred from homology"/>
<dbReference type="Pfam" id="PF00201">
    <property type="entry name" value="UDPGT"/>
    <property type="match status" value="1"/>
</dbReference>
<keyword evidence="4" id="KW-1133">Transmembrane helix</keyword>
<feature type="transmembrane region" description="Helical" evidence="4">
    <location>
        <begin position="533"/>
        <end position="556"/>
    </location>
</feature>
<keyword evidence="1 3" id="KW-0328">Glycosyltransferase</keyword>
<dbReference type="PROSITE" id="PS00375">
    <property type="entry name" value="UDPGT"/>
    <property type="match status" value="1"/>
</dbReference>
<evidence type="ECO:0000256" key="3">
    <source>
        <dbReference type="RuleBase" id="RU003718"/>
    </source>
</evidence>
<dbReference type="AlphaFoldDB" id="A0A397U7E3"/>
<dbReference type="EMBL" id="QKWP01001854">
    <property type="protein sequence ID" value="RIB06192.1"/>
    <property type="molecule type" value="Genomic_DNA"/>
</dbReference>
<evidence type="ECO:0000313" key="6">
    <source>
        <dbReference type="Proteomes" id="UP000266673"/>
    </source>
</evidence>
<evidence type="ECO:0000256" key="1">
    <source>
        <dbReference type="ARBA" id="ARBA00022676"/>
    </source>
</evidence>
<dbReference type="Gene3D" id="3.40.50.2000">
    <property type="entry name" value="Glycogen Phosphorylase B"/>
    <property type="match status" value="2"/>
</dbReference>
<comment type="caution">
    <text evidence="5">The sequence shown here is derived from an EMBL/GenBank/DDBJ whole genome shotgun (WGS) entry which is preliminary data.</text>
</comment>
<dbReference type="PANTHER" id="PTHR48043">
    <property type="entry name" value="EG:EG0003.4 PROTEIN-RELATED"/>
    <property type="match status" value="1"/>
</dbReference>
<protein>
    <submittedName>
        <fullName evidence="5">Glycosyltransferase Family 1 protein</fullName>
    </submittedName>
</protein>
<keyword evidence="4" id="KW-0472">Membrane</keyword>
<dbReference type="Proteomes" id="UP000266673">
    <property type="component" value="Unassembled WGS sequence"/>
</dbReference>
<accession>A0A397U7E3</accession>
<name>A0A397U7E3_9GLOM</name>
<dbReference type="GO" id="GO:0008194">
    <property type="term" value="F:UDP-glycosyltransferase activity"/>
    <property type="evidence" value="ECO:0007669"/>
    <property type="project" value="InterPro"/>
</dbReference>
<dbReference type="CDD" id="cd03784">
    <property type="entry name" value="GT1_Gtf-like"/>
    <property type="match status" value="1"/>
</dbReference>
<dbReference type="InterPro" id="IPR050271">
    <property type="entry name" value="UDP-glycosyltransferase"/>
</dbReference>
<organism evidence="5 6">
    <name type="scientific">Gigaspora rosea</name>
    <dbReference type="NCBI Taxonomy" id="44941"/>
    <lineage>
        <taxon>Eukaryota</taxon>
        <taxon>Fungi</taxon>
        <taxon>Fungi incertae sedis</taxon>
        <taxon>Mucoromycota</taxon>
        <taxon>Glomeromycotina</taxon>
        <taxon>Glomeromycetes</taxon>
        <taxon>Diversisporales</taxon>
        <taxon>Gigasporaceae</taxon>
        <taxon>Gigaspora</taxon>
    </lineage>
</organism>
<dbReference type="InterPro" id="IPR002213">
    <property type="entry name" value="UDP_glucos_trans"/>
</dbReference>
<dbReference type="OrthoDB" id="5835829at2759"/>
<keyword evidence="6" id="KW-1185">Reference proteome</keyword>
<evidence type="ECO:0000256" key="4">
    <source>
        <dbReference type="SAM" id="Phobius"/>
    </source>
</evidence>
<dbReference type="InterPro" id="IPR035595">
    <property type="entry name" value="UDP_glycos_trans_CS"/>
</dbReference>
<reference evidence="5 6" key="1">
    <citation type="submission" date="2018-06" db="EMBL/GenBank/DDBJ databases">
        <title>Comparative genomics reveals the genomic features of Rhizophagus irregularis, R. cerebriforme, R. diaphanum and Gigaspora rosea, and their symbiotic lifestyle signature.</title>
        <authorList>
            <person name="Morin E."/>
            <person name="San Clemente H."/>
            <person name="Chen E.C.H."/>
            <person name="De La Providencia I."/>
            <person name="Hainaut M."/>
            <person name="Kuo A."/>
            <person name="Kohler A."/>
            <person name="Murat C."/>
            <person name="Tang N."/>
            <person name="Roy S."/>
            <person name="Loubradou J."/>
            <person name="Henrissat B."/>
            <person name="Grigoriev I.V."/>
            <person name="Corradi N."/>
            <person name="Roux C."/>
            <person name="Martin F.M."/>
        </authorList>
    </citation>
    <scope>NUCLEOTIDE SEQUENCE [LARGE SCALE GENOMIC DNA]</scope>
    <source>
        <strain evidence="5 6">DAOM 194757</strain>
    </source>
</reference>
<dbReference type="SUPFAM" id="SSF53756">
    <property type="entry name" value="UDP-Glycosyltransferase/glycogen phosphorylase"/>
    <property type="match status" value="1"/>
</dbReference>